<evidence type="ECO:0000256" key="3">
    <source>
        <dbReference type="ARBA" id="ARBA00022448"/>
    </source>
</evidence>
<keyword evidence="5" id="KW-0732">Signal</keyword>
<dbReference type="InterPro" id="IPR058792">
    <property type="entry name" value="Beta-barrel_RND_2"/>
</dbReference>
<comment type="caution">
    <text evidence="9">The sequence shown here is derived from an EMBL/GenBank/DDBJ whole genome shotgun (WGS) entry which is preliminary data.</text>
</comment>
<dbReference type="PANTHER" id="PTHR30469:SF15">
    <property type="entry name" value="HLYD FAMILY OF SECRETION PROTEINS"/>
    <property type="match status" value="1"/>
</dbReference>
<reference evidence="9" key="1">
    <citation type="submission" date="2022-07" db="EMBL/GenBank/DDBJ databases">
        <authorList>
            <person name="Xamxidin M."/>
        </authorList>
    </citation>
    <scope>NUCLEOTIDE SEQUENCE</scope>
    <source>
        <strain evidence="9">YS8-69</strain>
    </source>
</reference>
<evidence type="ECO:0000313" key="10">
    <source>
        <dbReference type="Proteomes" id="UP001165267"/>
    </source>
</evidence>
<sequence>MSKSRLLMPVVWAALGSLLLASCSRPEIDTSEIIRPVRVIELQSSNSTFEESFPGQIEPRFQANLSFQVGGKLVNRLVDVGDRVQKGQVLAKLDPQDLSLALQAAQAQFNAASTEQAQLKTDLERAKTLKQQNFISQAELDRRQLAMDAATSRLSQARSQLNTQSNQRQYGDLRAPDNGVVSMVYAQAGQVLSAGQPVVQWANENEVQVRMAVPESRVSDINVGQPASVLLWSGKESLKAEVREVSPVADPVTRTFDVLLDVSDNNKLSRFGMSATVQFSKAAQTDVFKLPIQALVAEQIGAFVWVFDETKGVVTKRMVQPYEVSESNFLVKEGLNNGELIVTAGTHVLNDGQKVRRFIETSDLAQ</sequence>
<accession>A0ABT1XJV4</accession>
<dbReference type="InterPro" id="IPR058627">
    <property type="entry name" value="MdtA-like_C"/>
</dbReference>
<dbReference type="InterPro" id="IPR006143">
    <property type="entry name" value="RND_pump_MFP"/>
</dbReference>
<proteinExistence type="inferred from homology"/>
<dbReference type="PANTHER" id="PTHR30469">
    <property type="entry name" value="MULTIDRUG RESISTANCE PROTEIN MDTA"/>
    <property type="match status" value="1"/>
</dbReference>
<evidence type="ECO:0000256" key="4">
    <source>
        <dbReference type="SAM" id="MobiDB-lite"/>
    </source>
</evidence>
<evidence type="ECO:0000259" key="8">
    <source>
        <dbReference type="Pfam" id="PF25967"/>
    </source>
</evidence>
<dbReference type="Pfam" id="PF25917">
    <property type="entry name" value="BSH_RND"/>
    <property type="match status" value="1"/>
</dbReference>
<dbReference type="Gene3D" id="2.40.50.100">
    <property type="match status" value="1"/>
</dbReference>
<feature type="signal peptide" evidence="5">
    <location>
        <begin position="1"/>
        <end position="21"/>
    </location>
</feature>
<feature type="domain" description="Multidrug resistance protein MdtA-like barrel-sandwich hybrid" evidence="6">
    <location>
        <begin position="63"/>
        <end position="197"/>
    </location>
</feature>
<keyword evidence="10" id="KW-1185">Reference proteome</keyword>
<comment type="similarity">
    <text evidence="2">Belongs to the membrane fusion protein (MFP) (TC 8.A.1) family.</text>
</comment>
<comment type="subcellular location">
    <subcellularLocation>
        <location evidence="1">Cell envelope</location>
    </subcellularLocation>
</comment>
<gene>
    <name evidence="9" type="ORF">NSP04_13005</name>
</gene>
<evidence type="ECO:0000259" key="7">
    <source>
        <dbReference type="Pfam" id="PF25954"/>
    </source>
</evidence>
<evidence type="ECO:0000256" key="2">
    <source>
        <dbReference type="ARBA" id="ARBA00009477"/>
    </source>
</evidence>
<dbReference type="Proteomes" id="UP001165267">
    <property type="component" value="Unassembled WGS sequence"/>
</dbReference>
<evidence type="ECO:0000313" key="9">
    <source>
        <dbReference type="EMBL" id="MCR2747568.1"/>
    </source>
</evidence>
<organism evidence="9 10">
    <name type="scientific">Limnobacter parvus</name>
    <dbReference type="NCBI Taxonomy" id="2939690"/>
    <lineage>
        <taxon>Bacteria</taxon>
        <taxon>Pseudomonadati</taxon>
        <taxon>Pseudomonadota</taxon>
        <taxon>Betaproteobacteria</taxon>
        <taxon>Burkholderiales</taxon>
        <taxon>Burkholderiaceae</taxon>
        <taxon>Limnobacter</taxon>
    </lineage>
</organism>
<dbReference type="NCBIfam" id="TIGR01730">
    <property type="entry name" value="RND_mfp"/>
    <property type="match status" value="1"/>
</dbReference>
<feature type="domain" description="CusB-like beta-barrel" evidence="7">
    <location>
        <begin position="209"/>
        <end position="282"/>
    </location>
</feature>
<dbReference type="Gene3D" id="1.10.287.470">
    <property type="entry name" value="Helix hairpin bin"/>
    <property type="match status" value="1"/>
</dbReference>
<dbReference type="EMBL" id="JANKHG010000026">
    <property type="protein sequence ID" value="MCR2747568.1"/>
    <property type="molecule type" value="Genomic_DNA"/>
</dbReference>
<dbReference type="Pfam" id="PF25954">
    <property type="entry name" value="Beta-barrel_RND_2"/>
    <property type="match status" value="1"/>
</dbReference>
<evidence type="ECO:0000259" key="6">
    <source>
        <dbReference type="Pfam" id="PF25917"/>
    </source>
</evidence>
<feature type="region of interest" description="Disordered" evidence="4">
    <location>
        <begin position="151"/>
        <end position="172"/>
    </location>
</feature>
<name>A0ABT1XJV4_9BURK</name>
<dbReference type="RefSeq" id="WP_257512788.1">
    <property type="nucleotide sequence ID" value="NZ_JANKHG010000026.1"/>
</dbReference>
<dbReference type="Gene3D" id="2.40.30.170">
    <property type="match status" value="1"/>
</dbReference>
<feature type="chain" id="PRO_5045720705" evidence="5">
    <location>
        <begin position="22"/>
        <end position="366"/>
    </location>
</feature>
<feature type="compositionally biased region" description="Polar residues" evidence="4">
    <location>
        <begin position="152"/>
        <end position="169"/>
    </location>
</feature>
<dbReference type="InterPro" id="IPR058625">
    <property type="entry name" value="MdtA-like_BSH"/>
</dbReference>
<keyword evidence="3" id="KW-0813">Transport</keyword>
<dbReference type="Pfam" id="PF25967">
    <property type="entry name" value="RND-MFP_C"/>
    <property type="match status" value="1"/>
</dbReference>
<dbReference type="Gene3D" id="2.40.420.20">
    <property type="match status" value="1"/>
</dbReference>
<protein>
    <submittedName>
        <fullName evidence="9">Efflux RND transporter periplasmic adaptor subunit</fullName>
    </submittedName>
</protein>
<feature type="domain" description="Multidrug resistance protein MdtA-like C-terminal permuted SH3" evidence="8">
    <location>
        <begin position="290"/>
        <end position="345"/>
    </location>
</feature>
<evidence type="ECO:0000256" key="1">
    <source>
        <dbReference type="ARBA" id="ARBA00004196"/>
    </source>
</evidence>
<dbReference type="SUPFAM" id="SSF111369">
    <property type="entry name" value="HlyD-like secretion proteins"/>
    <property type="match status" value="1"/>
</dbReference>
<evidence type="ECO:0000256" key="5">
    <source>
        <dbReference type="SAM" id="SignalP"/>
    </source>
</evidence>
<dbReference type="PROSITE" id="PS51257">
    <property type="entry name" value="PROKAR_LIPOPROTEIN"/>
    <property type="match status" value="1"/>
</dbReference>